<dbReference type="Proteomes" id="UP000291338">
    <property type="component" value="Unassembled WGS sequence"/>
</dbReference>
<evidence type="ECO:0000313" key="1">
    <source>
        <dbReference type="EMBL" id="RZQ51495.1"/>
    </source>
</evidence>
<sequence length="457" mass="51300">MHSNISKLDASMLKCGINYLFSYVFCGSIDAEILQKSVTQAIKQVQRLQQKMVTNDKFLGHWQSFESDPSCFFIHTAEFQQIRDKYYKDMVNNSSQYAPMNFVLVLSPNSQKFMILQFGQHGYCDGAGATQIFNHILQLHNAYLDGNKSRQDKILKQLGDYHSPSPNQIYSLSNKANKNWLPLKPWQHIKNTVKLLSYKTKDAGPIATPFAQLPNMLSSEKQLSSTPLNGKFDFSHLLAVCQSQAPEVSPNNLACAVIAKAMYLANQQHNKIENPLISFRVIVDILNLGLRKKLLGNYIAYLPVTIDASKSLINMSKDISSHIFEAKMNQQDISMYKLLEFALGSGMAVKANDPVSFIVSHIGNYHLQANPDLLANAKLSDFAACANANPSDLIGAKLNNRPTICFNLNQQHELFIGMFHSLTKNNLKKLFFDCLGNQLTSIEESKKSIHKPTKIVS</sequence>
<comment type="caution">
    <text evidence="1">The sequence shown here is derived from an EMBL/GenBank/DDBJ whole genome shotgun (WGS) entry which is preliminary data.</text>
</comment>
<organism evidence="1 2">
    <name type="scientific">Pseudoalteromonas phenolica</name>
    <dbReference type="NCBI Taxonomy" id="161398"/>
    <lineage>
        <taxon>Bacteria</taxon>
        <taxon>Pseudomonadati</taxon>
        <taxon>Pseudomonadota</taxon>
        <taxon>Gammaproteobacteria</taxon>
        <taxon>Alteromonadales</taxon>
        <taxon>Pseudoalteromonadaceae</taxon>
        <taxon>Pseudoalteromonas</taxon>
    </lineage>
</organism>
<protein>
    <recommendedName>
        <fullName evidence="3">Condensation domain-containing protein</fullName>
    </recommendedName>
</protein>
<dbReference type="RefSeq" id="WP_130257097.1">
    <property type="nucleotide sequence ID" value="NZ_PPSX01000096.1"/>
</dbReference>
<reference evidence="1 2" key="1">
    <citation type="submission" date="2018-01" db="EMBL/GenBank/DDBJ databases">
        <title>Co-occurrence of chitin degradation, pigmentation and bioactivity in marine Pseudoalteromonas.</title>
        <authorList>
            <person name="Paulsen S."/>
            <person name="Gram L."/>
            <person name="Machado H."/>
        </authorList>
    </citation>
    <scope>NUCLEOTIDE SEQUENCE [LARGE SCALE GENOMIC DNA]</scope>
    <source>
        <strain evidence="1 2">S3898</strain>
    </source>
</reference>
<dbReference type="EMBL" id="PPSX01000096">
    <property type="protein sequence ID" value="RZQ51495.1"/>
    <property type="molecule type" value="Genomic_DNA"/>
</dbReference>
<name>A0A4Q7IIT7_9GAMM</name>
<accession>A0A4Q7IIT7</accession>
<dbReference type="AlphaFoldDB" id="A0A4Q7IIT7"/>
<evidence type="ECO:0000313" key="2">
    <source>
        <dbReference type="Proteomes" id="UP000291338"/>
    </source>
</evidence>
<gene>
    <name evidence="1" type="ORF">C1E23_19205</name>
</gene>
<dbReference type="SUPFAM" id="SSF52777">
    <property type="entry name" value="CoA-dependent acyltransferases"/>
    <property type="match status" value="1"/>
</dbReference>
<proteinExistence type="predicted"/>
<evidence type="ECO:0008006" key="3">
    <source>
        <dbReference type="Google" id="ProtNLM"/>
    </source>
</evidence>